<dbReference type="SMART" id="SM00382">
    <property type="entry name" value="AAA"/>
    <property type="match status" value="1"/>
</dbReference>
<dbReference type="AlphaFoldDB" id="A0A7C4D8H9"/>
<evidence type="ECO:0000313" key="4">
    <source>
        <dbReference type="EMBL" id="HGM59262.1"/>
    </source>
</evidence>
<sequence>MPIILREVYASYRGSRWVLNNISMNIDKNTVILGPNGSGKTTLFRVILGLSVKTRGEILIDGVDVDSIKGKPGLISTNLPSILMGFRVKTREIAKLYLDVMDGDYDYFNSLISEFGVTEILDKKFHELSTGSKVLFLNALALAGKSKYILLDEPFESVDPARRVILLKKIVESSSIMILNTHLTWLLKYIPEWDSYIIVQGRSAGPLSVSELLESKISREKTVDTIIELSIRDEKIYLTKNSGMPLSDLDSLDKLFEVIIG</sequence>
<organism evidence="4">
    <name type="scientific">Staphylothermus marinus</name>
    <dbReference type="NCBI Taxonomy" id="2280"/>
    <lineage>
        <taxon>Archaea</taxon>
        <taxon>Thermoproteota</taxon>
        <taxon>Thermoprotei</taxon>
        <taxon>Desulfurococcales</taxon>
        <taxon>Desulfurococcaceae</taxon>
        <taxon>Staphylothermus</taxon>
    </lineage>
</organism>
<evidence type="ECO:0000259" key="3">
    <source>
        <dbReference type="PROSITE" id="PS50893"/>
    </source>
</evidence>
<keyword evidence="1" id="KW-0547">Nucleotide-binding</keyword>
<gene>
    <name evidence="4" type="ORF">ENU14_06745</name>
</gene>
<dbReference type="Gene3D" id="3.40.50.300">
    <property type="entry name" value="P-loop containing nucleotide triphosphate hydrolases"/>
    <property type="match status" value="1"/>
</dbReference>
<name>A0A7C4D8H9_STAMA</name>
<proteinExistence type="predicted"/>
<evidence type="ECO:0000256" key="2">
    <source>
        <dbReference type="ARBA" id="ARBA00022840"/>
    </source>
</evidence>
<dbReference type="InterPro" id="IPR003439">
    <property type="entry name" value="ABC_transporter-like_ATP-bd"/>
</dbReference>
<dbReference type="GO" id="GO:0016887">
    <property type="term" value="F:ATP hydrolysis activity"/>
    <property type="evidence" value="ECO:0007669"/>
    <property type="project" value="InterPro"/>
</dbReference>
<comment type="caution">
    <text evidence="4">The sequence shown here is derived from an EMBL/GenBank/DDBJ whole genome shotgun (WGS) entry which is preliminary data.</text>
</comment>
<dbReference type="EMBL" id="DTBJ01000057">
    <property type="protein sequence ID" value="HGM59262.1"/>
    <property type="molecule type" value="Genomic_DNA"/>
</dbReference>
<keyword evidence="2 4" id="KW-0067">ATP-binding</keyword>
<dbReference type="InterPro" id="IPR027417">
    <property type="entry name" value="P-loop_NTPase"/>
</dbReference>
<feature type="domain" description="ABC transporter" evidence="3">
    <location>
        <begin position="3"/>
        <end position="226"/>
    </location>
</feature>
<evidence type="ECO:0000256" key="1">
    <source>
        <dbReference type="ARBA" id="ARBA00022741"/>
    </source>
</evidence>
<dbReference type="PANTHER" id="PTHR43850:SF2">
    <property type="entry name" value="ABC TRANSPORTER ATP-BINDING PROTEIN MA_4021-RELATED"/>
    <property type="match status" value="1"/>
</dbReference>
<dbReference type="PROSITE" id="PS50893">
    <property type="entry name" value="ABC_TRANSPORTER_2"/>
    <property type="match status" value="1"/>
</dbReference>
<dbReference type="Pfam" id="PF00005">
    <property type="entry name" value="ABC_tran"/>
    <property type="match status" value="1"/>
</dbReference>
<protein>
    <submittedName>
        <fullName evidence="4">ATP-binding cassette domain-containing protein</fullName>
    </submittedName>
</protein>
<dbReference type="PANTHER" id="PTHR43850">
    <property type="entry name" value="ABC TRANSPORTER ATP-BINDING PROTEIN MA_4021-RELATED"/>
    <property type="match status" value="1"/>
</dbReference>
<reference evidence="4" key="1">
    <citation type="journal article" date="2020" name="mSystems">
        <title>Genome- and Community-Level Interaction Insights into Carbon Utilization and Element Cycling Functions of Hydrothermarchaeota in Hydrothermal Sediment.</title>
        <authorList>
            <person name="Zhou Z."/>
            <person name="Liu Y."/>
            <person name="Xu W."/>
            <person name="Pan J."/>
            <person name="Luo Z.H."/>
            <person name="Li M."/>
        </authorList>
    </citation>
    <scope>NUCLEOTIDE SEQUENCE [LARGE SCALE GENOMIC DNA]</scope>
    <source>
        <strain evidence="4">SpSt-642</strain>
    </source>
</reference>
<dbReference type="GO" id="GO:0005524">
    <property type="term" value="F:ATP binding"/>
    <property type="evidence" value="ECO:0007669"/>
    <property type="project" value="UniProtKB-KW"/>
</dbReference>
<dbReference type="SUPFAM" id="SSF52540">
    <property type="entry name" value="P-loop containing nucleoside triphosphate hydrolases"/>
    <property type="match status" value="1"/>
</dbReference>
<accession>A0A7C4D8H9</accession>
<dbReference type="InterPro" id="IPR003593">
    <property type="entry name" value="AAA+_ATPase"/>
</dbReference>